<protein>
    <submittedName>
        <fullName evidence="1">Uncharacterized protein</fullName>
    </submittedName>
</protein>
<dbReference type="AlphaFoldDB" id="A0A9X3YDH1"/>
<sequence>MYYSEDIIRKIGTDKELAVRLDKAMAGVKDGFVDYVDNLGDAATRLLYYTSCFTKNYHDVCVRLRNEDVRFVLGLSQLIKHRDLIFRMITLYIETILKSKNETEKKTLLEKLTPVTKNIAMKNISKGALVYSVVSYICYGNKMSVSVEAAFVKKLGGRAGIPITALNVYGIVHKASESANRLKSFMPQFYHALYVEKLEMMYFLIEPIIMKAGYLNVSTATDNEITKALKRIM</sequence>
<evidence type="ECO:0000313" key="2">
    <source>
        <dbReference type="Proteomes" id="UP001149314"/>
    </source>
</evidence>
<proteinExistence type="predicted"/>
<dbReference type="EMBL" id="JAOURS010000024">
    <property type="protein sequence ID" value="MDC6640231.1"/>
    <property type="molecule type" value="Genomic_DNA"/>
</dbReference>
<reference evidence="1" key="1">
    <citation type="journal article" date="2023" name="Genes Genomics">
        <title>Genomic insights of Leclercia adecarboxylata strains linked to an outbreak in public hospitals in Mexico.</title>
        <authorList>
            <person name="Barrios-Villa E."/>
            <person name="Pacheco-Flores B."/>
            <person name="Lozano-Zarain P."/>
            <person name="Del Campo-Ortega R."/>
            <person name="de Jesus Ascencio-Montiel I."/>
            <person name="Gonzalez-Leon M."/>
            <person name="Camorlinga-Ponce M."/>
            <person name="Gaytan Cervantes F.J."/>
            <person name="Gonzalez Torres C."/>
            <person name="Aguilar E."/>
            <person name="Gonzalez Ibarra J."/>
            <person name="Torres Lopez F.J."/>
            <person name="Rosas-Vargas H."/>
            <person name="Gonzalez-Bonilla C.R."/>
            <person name="Del Carmen Rocha-Gracia R."/>
        </authorList>
    </citation>
    <scope>NUCLEOTIDE SEQUENCE</scope>
    <source>
        <strain evidence="1">Lac40</strain>
    </source>
</reference>
<organism evidence="1 2">
    <name type="scientific">Leclercia adecarboxylata</name>
    <dbReference type="NCBI Taxonomy" id="83655"/>
    <lineage>
        <taxon>Bacteria</taxon>
        <taxon>Pseudomonadati</taxon>
        <taxon>Pseudomonadota</taxon>
        <taxon>Gammaproteobacteria</taxon>
        <taxon>Enterobacterales</taxon>
        <taxon>Enterobacteriaceae</taxon>
        <taxon>Leclercia</taxon>
    </lineage>
</organism>
<dbReference type="Proteomes" id="UP001149314">
    <property type="component" value="Unassembled WGS sequence"/>
</dbReference>
<gene>
    <name evidence="1" type="ORF">OEZ79_18525</name>
</gene>
<name>A0A9X3YDH1_9ENTR</name>
<comment type="caution">
    <text evidence="1">The sequence shown here is derived from an EMBL/GenBank/DDBJ whole genome shotgun (WGS) entry which is preliminary data.</text>
</comment>
<dbReference type="RefSeq" id="WP_191152947.1">
    <property type="nucleotide sequence ID" value="NZ_CP060824.1"/>
</dbReference>
<accession>A0A9X3YDH1</accession>
<evidence type="ECO:0000313" key="1">
    <source>
        <dbReference type="EMBL" id="MDC6640231.1"/>
    </source>
</evidence>